<dbReference type="EMBL" id="CACRXK020000252">
    <property type="protein sequence ID" value="CAB3980048.1"/>
    <property type="molecule type" value="Genomic_DNA"/>
</dbReference>
<gene>
    <name evidence="1" type="ORF">PACLA_8A070653</name>
</gene>
<protein>
    <submittedName>
        <fullName evidence="1">Uncharacterized protein</fullName>
    </submittedName>
</protein>
<dbReference type="AlphaFoldDB" id="A0A7D9HGE0"/>
<evidence type="ECO:0000313" key="1">
    <source>
        <dbReference type="EMBL" id="CAB3980048.1"/>
    </source>
</evidence>
<proteinExistence type="predicted"/>
<keyword evidence="2" id="KW-1185">Reference proteome</keyword>
<comment type="caution">
    <text evidence="1">The sequence shown here is derived from an EMBL/GenBank/DDBJ whole genome shotgun (WGS) entry which is preliminary data.</text>
</comment>
<sequence length="121" mass="14347">MTTAHDICDVVHTGLHLPYRVFGGKICNVWRRQDSAASCHQRAFLLTNNPLILRYNDWQQQFNKIPMCTSQSSPAYCHFGCCKRVQLDLQMKYLKRQDRLLYESDMFFKNRFVGDKKRKKP</sequence>
<accession>A0A7D9HGE0</accession>
<reference evidence="1" key="1">
    <citation type="submission" date="2020-04" db="EMBL/GenBank/DDBJ databases">
        <authorList>
            <person name="Alioto T."/>
            <person name="Alioto T."/>
            <person name="Gomez Garrido J."/>
        </authorList>
    </citation>
    <scope>NUCLEOTIDE SEQUENCE</scope>
    <source>
        <strain evidence="1">A484AB</strain>
    </source>
</reference>
<dbReference type="Proteomes" id="UP001152795">
    <property type="component" value="Unassembled WGS sequence"/>
</dbReference>
<evidence type="ECO:0000313" key="2">
    <source>
        <dbReference type="Proteomes" id="UP001152795"/>
    </source>
</evidence>
<organism evidence="1 2">
    <name type="scientific">Paramuricea clavata</name>
    <name type="common">Red gorgonian</name>
    <name type="synonym">Violescent sea-whip</name>
    <dbReference type="NCBI Taxonomy" id="317549"/>
    <lineage>
        <taxon>Eukaryota</taxon>
        <taxon>Metazoa</taxon>
        <taxon>Cnidaria</taxon>
        <taxon>Anthozoa</taxon>
        <taxon>Octocorallia</taxon>
        <taxon>Malacalcyonacea</taxon>
        <taxon>Plexauridae</taxon>
        <taxon>Paramuricea</taxon>
    </lineage>
</organism>
<name>A0A7D9HGE0_PARCT</name>